<dbReference type="AlphaFoldDB" id="A0A2S9SXF3"/>
<evidence type="ECO:0000313" key="1">
    <source>
        <dbReference type="EMBL" id="PRM91275.1"/>
    </source>
</evidence>
<name>A0A2S9SXF3_9BACT</name>
<organism evidence="1 2">
    <name type="scientific">Aliarcobacter cryaerophilus</name>
    <dbReference type="NCBI Taxonomy" id="28198"/>
    <lineage>
        <taxon>Bacteria</taxon>
        <taxon>Pseudomonadati</taxon>
        <taxon>Campylobacterota</taxon>
        <taxon>Epsilonproteobacteria</taxon>
        <taxon>Campylobacterales</taxon>
        <taxon>Arcobacteraceae</taxon>
        <taxon>Aliarcobacter</taxon>
    </lineage>
</organism>
<proteinExistence type="predicted"/>
<comment type="caution">
    <text evidence="1">The sequence shown here is derived from an EMBL/GenBank/DDBJ whole genome shotgun (WGS) entry which is preliminary data.</text>
</comment>
<reference evidence="1 2" key="1">
    <citation type="submission" date="2017-09" db="EMBL/GenBank/DDBJ databases">
        <title>Reassesment of A. cryaerophilus.</title>
        <authorList>
            <person name="Perez-Cataluna A."/>
            <person name="Collado L."/>
            <person name="Salgado O."/>
            <person name="Lefinanco V."/>
            <person name="Figueras M.J."/>
        </authorList>
    </citation>
    <scope>NUCLEOTIDE SEQUENCE [LARGE SCALE GENOMIC DNA]</scope>
    <source>
        <strain evidence="1 2">LMG 10210</strain>
    </source>
</reference>
<dbReference type="Proteomes" id="UP000238281">
    <property type="component" value="Unassembled WGS sequence"/>
</dbReference>
<feature type="non-terminal residue" evidence="1">
    <location>
        <position position="111"/>
    </location>
</feature>
<gene>
    <name evidence="1" type="ORF">CJ673_11590</name>
</gene>
<accession>A0A2S9SXF3</accession>
<dbReference type="EMBL" id="NXGE01000039">
    <property type="protein sequence ID" value="PRM91275.1"/>
    <property type="molecule type" value="Genomic_DNA"/>
</dbReference>
<evidence type="ECO:0000313" key="2">
    <source>
        <dbReference type="Proteomes" id="UP000238281"/>
    </source>
</evidence>
<sequence>MISDTKIIEIFCNLDDFMKEFETVLIKNSISESSKVKKRKRKSKMSKSEVMTIMVIFHLKSYRNLKHFYLYYVCKYMDDFFPDLVSYNRFVELQKKVIPPLAVYLKLHGLG</sequence>
<protein>
    <submittedName>
        <fullName evidence="1">IS982 family transposase</fullName>
    </submittedName>
</protein>